<sequence>MSQSSKHVWKKPELYWQTRAYIDGSGKIHEGKKGLNTSYVYQLEMYNKQQAQKAGSSSSQAKTSGHVKPQSSASKSGSSSSKAKTGSHGKASSKK</sequence>
<name>A0A8H4R8C9_9HELO</name>
<proteinExistence type="predicted"/>
<organism evidence="2 3">
    <name type="scientific">Cudoniella acicularis</name>
    <dbReference type="NCBI Taxonomy" id="354080"/>
    <lineage>
        <taxon>Eukaryota</taxon>
        <taxon>Fungi</taxon>
        <taxon>Dikarya</taxon>
        <taxon>Ascomycota</taxon>
        <taxon>Pezizomycotina</taxon>
        <taxon>Leotiomycetes</taxon>
        <taxon>Helotiales</taxon>
        <taxon>Tricladiaceae</taxon>
        <taxon>Cudoniella</taxon>
    </lineage>
</organism>
<feature type="compositionally biased region" description="Low complexity" evidence="1">
    <location>
        <begin position="49"/>
        <end position="62"/>
    </location>
</feature>
<dbReference type="AlphaFoldDB" id="A0A8H4R8C9"/>
<comment type="caution">
    <text evidence="2">The sequence shown here is derived from an EMBL/GenBank/DDBJ whole genome shotgun (WGS) entry which is preliminary data.</text>
</comment>
<feature type="compositionally biased region" description="Basic residues" evidence="1">
    <location>
        <begin position="85"/>
        <end position="95"/>
    </location>
</feature>
<keyword evidence="3" id="KW-1185">Reference proteome</keyword>
<evidence type="ECO:0000313" key="2">
    <source>
        <dbReference type="EMBL" id="KAF4625277.1"/>
    </source>
</evidence>
<dbReference type="Proteomes" id="UP000566819">
    <property type="component" value="Unassembled WGS sequence"/>
</dbReference>
<dbReference type="EMBL" id="JAAMPI010001421">
    <property type="protein sequence ID" value="KAF4625277.1"/>
    <property type="molecule type" value="Genomic_DNA"/>
</dbReference>
<protein>
    <submittedName>
        <fullName evidence="2">Uncharacterized protein</fullName>
    </submittedName>
</protein>
<gene>
    <name evidence="2" type="ORF">G7Y89_g12894</name>
</gene>
<evidence type="ECO:0000313" key="3">
    <source>
        <dbReference type="Proteomes" id="UP000566819"/>
    </source>
</evidence>
<feature type="region of interest" description="Disordered" evidence="1">
    <location>
        <begin position="49"/>
        <end position="95"/>
    </location>
</feature>
<evidence type="ECO:0000256" key="1">
    <source>
        <dbReference type="SAM" id="MobiDB-lite"/>
    </source>
</evidence>
<accession>A0A8H4R8C9</accession>
<reference evidence="2 3" key="1">
    <citation type="submission" date="2020-03" db="EMBL/GenBank/DDBJ databases">
        <title>Draft Genome Sequence of Cudoniella acicularis.</title>
        <authorList>
            <person name="Buettner E."/>
            <person name="Kellner H."/>
        </authorList>
    </citation>
    <scope>NUCLEOTIDE SEQUENCE [LARGE SCALE GENOMIC DNA]</scope>
    <source>
        <strain evidence="2 3">DSM 108380</strain>
    </source>
</reference>
<feature type="compositionally biased region" description="Low complexity" evidence="1">
    <location>
        <begin position="71"/>
        <end position="84"/>
    </location>
</feature>